<organism evidence="1 3">
    <name type="scientific">Clostridium butyricum</name>
    <dbReference type="NCBI Taxonomy" id="1492"/>
    <lineage>
        <taxon>Bacteria</taxon>
        <taxon>Bacillati</taxon>
        <taxon>Bacillota</taxon>
        <taxon>Clostridia</taxon>
        <taxon>Eubacteriales</taxon>
        <taxon>Clostridiaceae</taxon>
        <taxon>Clostridium</taxon>
    </lineage>
</organism>
<sequence length="150" mass="17041">MSIIKDRLQEDWKAALKTKDKFTANVISTAKSALLLVEKTDNRKLEDDEVISILAKEVKQRRESLVEFEKGNRQDLVDQCKAEIEILLKYLPQQLDEEEIRKIIIESAEQVGANSIKDMGKVMSAVKPKVVGRADGKLVSQIVKDYLNNK</sequence>
<dbReference type="EMBL" id="CP040626">
    <property type="protein sequence ID" value="QMW92051.1"/>
    <property type="molecule type" value="Genomic_DNA"/>
</dbReference>
<reference evidence="1 3" key="2">
    <citation type="submission" date="2020-01" db="EMBL/GenBank/DDBJ databases">
        <title>Genome sequence of a 1,3-propanediol producer, Clostridium butyricum S3.</title>
        <authorList>
            <person name="Zhou J."/>
        </authorList>
    </citation>
    <scope>NUCLEOTIDE SEQUENCE [LARGE SCALE GENOMIC DNA]</scope>
    <source>
        <strain evidence="1 3">S3</strain>
    </source>
</reference>
<dbReference type="SUPFAM" id="SSF89095">
    <property type="entry name" value="GatB/YqeY motif"/>
    <property type="match status" value="1"/>
</dbReference>
<accession>A0A0Q0TXE8</accession>
<dbReference type="Gene3D" id="1.10.1510.10">
    <property type="entry name" value="Uncharacterised protein YqeY/AIM41 PF09424, N-terminal domain"/>
    <property type="match status" value="1"/>
</dbReference>
<evidence type="ECO:0000313" key="4">
    <source>
        <dbReference type="Proteomes" id="UP000515243"/>
    </source>
</evidence>
<gene>
    <name evidence="2" type="ORF">FF104_14020</name>
    <name evidence="1" type="ORF">GND98_008445</name>
</gene>
<evidence type="ECO:0000313" key="1">
    <source>
        <dbReference type="EMBL" id="NAS17905.1"/>
    </source>
</evidence>
<dbReference type="InterPro" id="IPR003789">
    <property type="entry name" value="Asn/Gln_tRNA_amidoTrase-B-like"/>
</dbReference>
<evidence type="ECO:0000313" key="2">
    <source>
        <dbReference type="EMBL" id="QMW92051.1"/>
    </source>
</evidence>
<dbReference type="AlphaFoldDB" id="A0A0Q0TXE8"/>
<dbReference type="InterPro" id="IPR019004">
    <property type="entry name" value="YqeY/Aim41"/>
</dbReference>
<dbReference type="Pfam" id="PF09424">
    <property type="entry name" value="YqeY"/>
    <property type="match status" value="1"/>
</dbReference>
<dbReference type="OrthoDB" id="9794041at2"/>
<evidence type="ECO:0000313" key="3">
    <source>
        <dbReference type="Proteomes" id="UP000474042"/>
    </source>
</evidence>
<dbReference type="PANTHER" id="PTHR28055:SF1">
    <property type="entry name" value="ALTERED INHERITANCE OF MITOCHONDRIA PROTEIN 41, MITOCHONDRIAL"/>
    <property type="match status" value="1"/>
</dbReference>
<dbReference type="Proteomes" id="UP000515243">
    <property type="component" value="Chromosome 1"/>
</dbReference>
<dbReference type="InterPro" id="IPR042184">
    <property type="entry name" value="YqeY/Aim41_N"/>
</dbReference>
<dbReference type="KEGG" id="cbut:ATN24_05280"/>
<proteinExistence type="predicted"/>
<protein>
    <submittedName>
        <fullName evidence="1">GatB/YqeY domain-containing protein</fullName>
    </submittedName>
</protein>
<dbReference type="GeneID" id="92945312"/>
<reference evidence="2 4" key="1">
    <citation type="submission" date="2019-05" db="EMBL/GenBank/DDBJ databases">
        <authorList>
            <person name="Schori C."/>
            <person name="Ahrens C."/>
        </authorList>
    </citation>
    <scope>NUCLEOTIDE SEQUENCE [LARGE SCALE GENOMIC DNA]</scope>
    <source>
        <strain evidence="2 4">DSM 10702</strain>
    </source>
</reference>
<dbReference type="Proteomes" id="UP000474042">
    <property type="component" value="Unassembled WGS sequence"/>
</dbReference>
<name>A0A0Q0TXE8_CLOBU</name>
<dbReference type="InterPro" id="IPR023168">
    <property type="entry name" value="GatB_Yqey_C_2"/>
</dbReference>
<dbReference type="GO" id="GO:0016884">
    <property type="term" value="F:carbon-nitrogen ligase activity, with glutamine as amido-N-donor"/>
    <property type="evidence" value="ECO:0007669"/>
    <property type="project" value="InterPro"/>
</dbReference>
<dbReference type="Gene3D" id="1.10.10.410">
    <property type="match status" value="1"/>
</dbReference>
<dbReference type="EMBL" id="WOFV02000021">
    <property type="protein sequence ID" value="NAS17905.1"/>
    <property type="molecule type" value="Genomic_DNA"/>
</dbReference>
<dbReference type="PANTHER" id="PTHR28055">
    <property type="entry name" value="ALTERED INHERITANCE OF MITOCHONDRIA PROTEIN 41, MITOCHONDRIAL"/>
    <property type="match status" value="1"/>
</dbReference>
<dbReference type="RefSeq" id="WP_002581941.1">
    <property type="nucleotide sequence ID" value="NZ_AP019716.1"/>
</dbReference>